<feature type="transmembrane region" description="Helical" evidence="6">
    <location>
        <begin position="351"/>
        <end position="373"/>
    </location>
</feature>
<evidence type="ECO:0000256" key="6">
    <source>
        <dbReference type="SAM" id="Phobius"/>
    </source>
</evidence>
<dbReference type="NCBIfam" id="TIGR00360">
    <property type="entry name" value="ComEC_N-term"/>
    <property type="match status" value="1"/>
</dbReference>
<evidence type="ECO:0000259" key="8">
    <source>
        <dbReference type="Pfam" id="PF13567"/>
    </source>
</evidence>
<evidence type="ECO:0000256" key="5">
    <source>
        <dbReference type="ARBA" id="ARBA00023136"/>
    </source>
</evidence>
<feature type="transmembrane region" description="Helical" evidence="6">
    <location>
        <begin position="327"/>
        <end position="345"/>
    </location>
</feature>
<name>A0A933NUV3_9HYPH</name>
<dbReference type="PANTHER" id="PTHR30619">
    <property type="entry name" value="DNA INTERNALIZATION/COMPETENCE PROTEIN COMEC/REC2"/>
    <property type="match status" value="1"/>
</dbReference>
<evidence type="ECO:0000313" key="10">
    <source>
        <dbReference type="Proteomes" id="UP000782610"/>
    </source>
</evidence>
<feature type="transmembrane region" description="Helical" evidence="6">
    <location>
        <begin position="76"/>
        <end position="95"/>
    </location>
</feature>
<dbReference type="InterPro" id="IPR025405">
    <property type="entry name" value="DUF4131"/>
</dbReference>
<feature type="transmembrane region" description="Helical" evidence="6">
    <location>
        <begin position="52"/>
        <end position="70"/>
    </location>
</feature>
<reference evidence="9" key="1">
    <citation type="submission" date="2020-07" db="EMBL/GenBank/DDBJ databases">
        <title>Huge and variable diversity of episymbiotic CPR bacteria and DPANN archaea in groundwater ecosystems.</title>
        <authorList>
            <person name="He C.Y."/>
            <person name="Keren R."/>
            <person name="Whittaker M."/>
            <person name="Farag I.F."/>
            <person name="Doudna J."/>
            <person name="Cate J.H.D."/>
            <person name="Banfield J.F."/>
        </authorList>
    </citation>
    <scope>NUCLEOTIDE SEQUENCE</scope>
    <source>
        <strain evidence="9">NC_groundwater_1586_Pr3_B-0.1um_66_15</strain>
    </source>
</reference>
<feature type="domain" description="ComEC/Rec2-related protein" evidence="7">
    <location>
        <begin position="269"/>
        <end position="546"/>
    </location>
</feature>
<dbReference type="Pfam" id="PF13567">
    <property type="entry name" value="DUF4131"/>
    <property type="match status" value="1"/>
</dbReference>
<feature type="transmembrane region" description="Helical" evidence="6">
    <location>
        <begin position="432"/>
        <end position="455"/>
    </location>
</feature>
<proteinExistence type="predicted"/>
<protein>
    <submittedName>
        <fullName evidence="9">ComEC/Rec2 family competence protein</fullName>
    </submittedName>
</protein>
<evidence type="ECO:0000256" key="4">
    <source>
        <dbReference type="ARBA" id="ARBA00022989"/>
    </source>
</evidence>
<dbReference type="GO" id="GO:0005886">
    <property type="term" value="C:plasma membrane"/>
    <property type="evidence" value="ECO:0007669"/>
    <property type="project" value="UniProtKB-SubCell"/>
</dbReference>
<dbReference type="InterPro" id="IPR004477">
    <property type="entry name" value="ComEC_N"/>
</dbReference>
<gene>
    <name evidence="9" type="ORF">HY834_00460</name>
</gene>
<evidence type="ECO:0000256" key="3">
    <source>
        <dbReference type="ARBA" id="ARBA00022692"/>
    </source>
</evidence>
<evidence type="ECO:0000256" key="2">
    <source>
        <dbReference type="ARBA" id="ARBA00022475"/>
    </source>
</evidence>
<evidence type="ECO:0000313" key="9">
    <source>
        <dbReference type="EMBL" id="MBI4920194.1"/>
    </source>
</evidence>
<sequence>MAETLETGRIETEPRLSRPVPAALPPALRPVPATPRRGLVASATVALDERRLFVLLPFATIAGLIVSIELPSEPQPIVLGLGAGALAVAIGLSLRSLTRLRIIALIAALWAGLCLLPIHGALFGTEMLARPASGQYQARVDEILSETQTEKRVVLSSITPAGTGRAVPVRRARVLIKAGPDLAPGDIIAGPFRFSPVPGPVFPGGFDTQFHAHFDGIGAYGNSTKPPVLVTAGGETAPEHIVDAIRRGISARIDAELPQPSAGVARAIINGDQSAVTDAARDTMATAGIAHVLSVSGLHLTIVAGGVFWVLRLLLSASDGLARRLSVKRVAAVGGMAAALFYFAISGGNVAAFRSTLMILLVFGAVLFGRRALTMRNVAVAGLIVIATDPASVFRPSFQLSFAAVVALVGAYENFRSDRARDASLFAHAWAYARGIVVTSLVAGAATLVFSVYHFQQTSPLGVVGNLATLPLVGFVMMPAALIAVLAMPFGLEQPFLLAMGWSIDRMLEMAAVVAGWSEHLRASPLLTPWALGIGLAALCWFAFFKDRWRLLGPALAAPLVVLFAVDHPPDVLIADTTQAMAVRGSSGLELADGKSQSFALDVWRDTYADPIGTPAAQNCDSVACIGESPAGFTYAIVDDPAGFADECGRADLVVTRGRAPGWCRSKSVIDGDDLAAHGVHWLRWNAAAKTFEIRPAIAGLDRPWRVPQR</sequence>
<feature type="domain" description="DUF4131" evidence="8">
    <location>
        <begin position="74"/>
        <end position="221"/>
    </location>
</feature>
<keyword evidence="5 6" id="KW-0472">Membrane</keyword>
<feature type="transmembrane region" description="Helical" evidence="6">
    <location>
        <begin position="527"/>
        <end position="545"/>
    </location>
</feature>
<keyword evidence="4 6" id="KW-1133">Transmembrane helix</keyword>
<feature type="transmembrane region" description="Helical" evidence="6">
    <location>
        <begin position="393"/>
        <end position="412"/>
    </location>
</feature>
<dbReference type="Proteomes" id="UP000782610">
    <property type="component" value="Unassembled WGS sequence"/>
</dbReference>
<dbReference type="EMBL" id="JACRAF010000002">
    <property type="protein sequence ID" value="MBI4920194.1"/>
    <property type="molecule type" value="Genomic_DNA"/>
</dbReference>
<comment type="caution">
    <text evidence="9">The sequence shown here is derived from an EMBL/GenBank/DDBJ whole genome shotgun (WGS) entry which is preliminary data.</text>
</comment>
<feature type="transmembrane region" description="Helical" evidence="6">
    <location>
        <begin position="289"/>
        <end position="315"/>
    </location>
</feature>
<comment type="subcellular location">
    <subcellularLocation>
        <location evidence="1">Cell membrane</location>
        <topology evidence="1">Multi-pass membrane protein</topology>
    </subcellularLocation>
</comment>
<keyword evidence="3 6" id="KW-0812">Transmembrane</keyword>
<dbReference type="Pfam" id="PF03772">
    <property type="entry name" value="Competence"/>
    <property type="match status" value="1"/>
</dbReference>
<accession>A0A933NUV3</accession>
<dbReference type="InterPro" id="IPR052159">
    <property type="entry name" value="Competence_DNA_uptake"/>
</dbReference>
<dbReference type="AlphaFoldDB" id="A0A933NUV3"/>
<dbReference type="PANTHER" id="PTHR30619:SF1">
    <property type="entry name" value="RECOMBINATION PROTEIN 2"/>
    <property type="match status" value="1"/>
</dbReference>
<organism evidence="9 10">
    <name type="scientific">Devosia nanyangense</name>
    <dbReference type="NCBI Taxonomy" id="1228055"/>
    <lineage>
        <taxon>Bacteria</taxon>
        <taxon>Pseudomonadati</taxon>
        <taxon>Pseudomonadota</taxon>
        <taxon>Alphaproteobacteria</taxon>
        <taxon>Hyphomicrobiales</taxon>
        <taxon>Devosiaceae</taxon>
        <taxon>Devosia</taxon>
    </lineage>
</organism>
<keyword evidence="2" id="KW-1003">Cell membrane</keyword>
<evidence type="ECO:0000259" key="7">
    <source>
        <dbReference type="Pfam" id="PF03772"/>
    </source>
</evidence>
<feature type="transmembrane region" description="Helical" evidence="6">
    <location>
        <begin position="102"/>
        <end position="123"/>
    </location>
</feature>
<evidence type="ECO:0000256" key="1">
    <source>
        <dbReference type="ARBA" id="ARBA00004651"/>
    </source>
</evidence>
<feature type="transmembrane region" description="Helical" evidence="6">
    <location>
        <begin position="467"/>
        <end position="492"/>
    </location>
</feature>